<keyword evidence="2" id="KW-1185">Reference proteome</keyword>
<accession>A0ABX3YZ58</accession>
<dbReference type="EMBL" id="NEFX01000049">
    <property type="protein sequence ID" value="OTW29951.1"/>
    <property type="molecule type" value="Genomic_DNA"/>
</dbReference>
<protein>
    <recommendedName>
        <fullName evidence="3">IS110 family transposase</fullName>
    </recommendedName>
</protein>
<comment type="caution">
    <text evidence="1">The sequence shown here is derived from an EMBL/GenBank/DDBJ whole genome shotgun (WGS) entry which is preliminary data.</text>
</comment>
<dbReference type="Proteomes" id="UP000195208">
    <property type="component" value="Unassembled WGS sequence"/>
</dbReference>
<organism evidence="1 2">
    <name type="scientific">Staphylococcus agnetis</name>
    <dbReference type="NCBI Taxonomy" id="985762"/>
    <lineage>
        <taxon>Bacteria</taxon>
        <taxon>Bacillati</taxon>
        <taxon>Bacillota</taxon>
        <taxon>Bacilli</taxon>
        <taxon>Bacillales</taxon>
        <taxon>Staphylococcaceae</taxon>
        <taxon>Staphylococcus</taxon>
    </lineage>
</organism>
<evidence type="ECO:0000313" key="2">
    <source>
        <dbReference type="Proteomes" id="UP000195208"/>
    </source>
</evidence>
<sequence length="69" mass="7954">MTKFSVPFQSVMRCVKKLTDSLSICLQRMEARRGFLKTTGVLANKLTRIIWRVLSDSIDFNMQKAVVMN</sequence>
<reference evidence="1 2" key="1">
    <citation type="submission" date="2017-04" db="EMBL/GenBank/DDBJ databases">
        <title>Staphylococcus agnetis, a potential pathogen in the broiler production.</title>
        <authorList>
            <person name="Poulsen L."/>
        </authorList>
    </citation>
    <scope>NUCLEOTIDE SEQUENCE [LARGE SCALE GENOMIC DNA]</scope>
    <source>
        <strain evidence="1 2">723_310714_2_2_spleen</strain>
    </source>
</reference>
<gene>
    <name evidence="1" type="ORF">B9M88_12535</name>
</gene>
<name>A0ABX3YZ58_9STAP</name>
<evidence type="ECO:0000313" key="1">
    <source>
        <dbReference type="EMBL" id="OTW29951.1"/>
    </source>
</evidence>
<proteinExistence type="predicted"/>
<evidence type="ECO:0008006" key="3">
    <source>
        <dbReference type="Google" id="ProtNLM"/>
    </source>
</evidence>